<keyword evidence="9" id="KW-1185">Reference proteome</keyword>
<dbReference type="Pfam" id="PF07690">
    <property type="entry name" value="MFS_1"/>
    <property type="match status" value="1"/>
</dbReference>
<feature type="transmembrane region" description="Helical" evidence="6">
    <location>
        <begin position="94"/>
        <end position="114"/>
    </location>
</feature>
<dbReference type="PANTHER" id="PTHR43791:SF62">
    <property type="entry name" value="MAJOR FACILITATOR SUPERFAMILY (MFS) PROFILE DOMAIN-CONTAINING PROTEIN"/>
    <property type="match status" value="1"/>
</dbReference>
<evidence type="ECO:0000256" key="5">
    <source>
        <dbReference type="ARBA" id="ARBA00023136"/>
    </source>
</evidence>
<keyword evidence="4 6" id="KW-1133">Transmembrane helix</keyword>
<dbReference type="Proteomes" id="UP001172684">
    <property type="component" value="Unassembled WGS sequence"/>
</dbReference>
<feature type="transmembrane region" description="Helical" evidence="6">
    <location>
        <begin position="337"/>
        <end position="360"/>
    </location>
</feature>
<dbReference type="InterPro" id="IPR036259">
    <property type="entry name" value="MFS_trans_sf"/>
</dbReference>
<keyword evidence="3 6" id="KW-0812">Transmembrane</keyword>
<evidence type="ECO:0000313" key="8">
    <source>
        <dbReference type="EMBL" id="KAJ9665648.1"/>
    </source>
</evidence>
<accession>A0ABQ9NYH6</accession>
<feature type="domain" description="Major facilitator superfamily (MFS) profile" evidence="7">
    <location>
        <begin position="61"/>
        <end position="381"/>
    </location>
</feature>
<feature type="transmembrane region" description="Helical" evidence="6">
    <location>
        <begin position="273"/>
        <end position="294"/>
    </location>
</feature>
<proteinExistence type="predicted"/>
<feature type="transmembrane region" description="Helical" evidence="6">
    <location>
        <begin position="189"/>
        <end position="212"/>
    </location>
</feature>
<dbReference type="PROSITE" id="PS50850">
    <property type="entry name" value="MFS"/>
    <property type="match status" value="1"/>
</dbReference>
<name>A0ABQ9NYH6_9PEZI</name>
<evidence type="ECO:0000256" key="3">
    <source>
        <dbReference type="ARBA" id="ARBA00022692"/>
    </source>
</evidence>
<feature type="transmembrane region" description="Helical" evidence="6">
    <location>
        <begin position="306"/>
        <end position="325"/>
    </location>
</feature>
<dbReference type="EMBL" id="JAPDRL010000027">
    <property type="protein sequence ID" value="KAJ9665648.1"/>
    <property type="molecule type" value="Genomic_DNA"/>
</dbReference>
<gene>
    <name evidence="8" type="ORF">H2201_004340</name>
</gene>
<dbReference type="PANTHER" id="PTHR43791">
    <property type="entry name" value="PERMEASE-RELATED"/>
    <property type="match status" value="1"/>
</dbReference>
<comment type="subcellular location">
    <subcellularLocation>
        <location evidence="1">Membrane</location>
        <topology evidence="1">Multi-pass membrane protein</topology>
    </subcellularLocation>
</comment>
<evidence type="ECO:0000256" key="2">
    <source>
        <dbReference type="ARBA" id="ARBA00022448"/>
    </source>
</evidence>
<sequence length="381" mass="41177">MKQSSVEASQGGAELKAATGCVEEVDEKQMSKATAGKDYAGAAAKTDPVEIKLVRKLDLRIMPTLCVMYFLNYVDRNAIAQARLNNLEEDLNMTGTQFNTAVSVLFVGYVLMQVPSNMMITKLRPSLYMSAWMLVWAAVSACTALVRNFAGLAACRFLLGVTEAPFYPGATYVLSIFYTRKEVAARIALLYCAQILATGFSGLIAAGVFAGMDGLRGIAGWRWLFIVEGAAGILFGWSSGRLHERTWHITVGLSTAILGFAIAASTLNTAGRYVACFIFPVGAYAVNSVIIGWASSTLSQTKEKKAVVLAITNVGGQVGYIYGAYLWPKSDEPRYTIGFSASAGFALCSILCAWWMRVLLKRENRKIMASATAGSVNCYGY</sequence>
<evidence type="ECO:0000256" key="6">
    <source>
        <dbReference type="SAM" id="Phobius"/>
    </source>
</evidence>
<organism evidence="8 9">
    <name type="scientific">Coniosporium apollinis</name>
    <dbReference type="NCBI Taxonomy" id="61459"/>
    <lineage>
        <taxon>Eukaryota</taxon>
        <taxon>Fungi</taxon>
        <taxon>Dikarya</taxon>
        <taxon>Ascomycota</taxon>
        <taxon>Pezizomycotina</taxon>
        <taxon>Dothideomycetes</taxon>
        <taxon>Dothideomycetes incertae sedis</taxon>
        <taxon>Coniosporium</taxon>
    </lineage>
</organism>
<keyword evidence="5 6" id="KW-0472">Membrane</keyword>
<evidence type="ECO:0000259" key="7">
    <source>
        <dbReference type="PROSITE" id="PS50850"/>
    </source>
</evidence>
<dbReference type="SUPFAM" id="SSF103473">
    <property type="entry name" value="MFS general substrate transporter"/>
    <property type="match status" value="2"/>
</dbReference>
<dbReference type="InterPro" id="IPR020846">
    <property type="entry name" value="MFS_dom"/>
</dbReference>
<evidence type="ECO:0000313" key="9">
    <source>
        <dbReference type="Proteomes" id="UP001172684"/>
    </source>
</evidence>
<keyword evidence="2" id="KW-0813">Transport</keyword>
<feature type="transmembrane region" description="Helical" evidence="6">
    <location>
        <begin position="126"/>
        <end position="146"/>
    </location>
</feature>
<evidence type="ECO:0000256" key="4">
    <source>
        <dbReference type="ARBA" id="ARBA00022989"/>
    </source>
</evidence>
<protein>
    <recommendedName>
        <fullName evidence="7">Major facilitator superfamily (MFS) profile domain-containing protein</fullName>
    </recommendedName>
</protein>
<dbReference type="InterPro" id="IPR011701">
    <property type="entry name" value="MFS"/>
</dbReference>
<dbReference type="Gene3D" id="1.20.1250.20">
    <property type="entry name" value="MFS general substrate transporter like domains"/>
    <property type="match status" value="1"/>
</dbReference>
<reference evidence="8" key="1">
    <citation type="submission" date="2022-10" db="EMBL/GenBank/DDBJ databases">
        <title>Culturing micro-colonial fungi from biological soil crusts in the Mojave desert and describing Neophaeococcomyces mojavensis, and introducing the new genera and species Taxawa tesnikishii.</title>
        <authorList>
            <person name="Kurbessoian T."/>
            <person name="Stajich J.E."/>
        </authorList>
    </citation>
    <scope>NUCLEOTIDE SEQUENCE</scope>
    <source>
        <strain evidence="8">TK_1</strain>
    </source>
</reference>
<comment type="caution">
    <text evidence="8">The sequence shown here is derived from an EMBL/GenBank/DDBJ whole genome shotgun (WGS) entry which is preliminary data.</text>
</comment>
<feature type="transmembrane region" description="Helical" evidence="6">
    <location>
        <begin position="249"/>
        <end position="267"/>
    </location>
</feature>
<feature type="transmembrane region" description="Helical" evidence="6">
    <location>
        <begin position="218"/>
        <end position="237"/>
    </location>
</feature>
<evidence type="ECO:0000256" key="1">
    <source>
        <dbReference type="ARBA" id="ARBA00004141"/>
    </source>
</evidence>